<organism evidence="3 4">
    <name type="scientific">Lysobacter spongiicola DSM 21749</name>
    <dbReference type="NCBI Taxonomy" id="1122188"/>
    <lineage>
        <taxon>Bacteria</taxon>
        <taxon>Pseudomonadati</taxon>
        <taxon>Pseudomonadota</taxon>
        <taxon>Gammaproteobacteria</taxon>
        <taxon>Lysobacterales</taxon>
        <taxon>Lysobacteraceae</taxon>
        <taxon>Novilysobacter</taxon>
    </lineage>
</organism>
<feature type="domain" description="BON" evidence="2">
    <location>
        <begin position="248"/>
        <end position="316"/>
    </location>
</feature>
<sequence>MRETSDVEREFKAVAQDVLQLGAKCVQAGRSWLSERRNEMNHRNDESRGSRGRHGAPRDQGQSGGWDQQNRQRQQGRPYGQSSQYQQARGEEFHPYQHNQHNQQDRFHGHAGEDYGRAQAYGQGGMEREYGQDFESTQATGPRYDRQQGRNAQGLGPRRGGGRGGQGGYRAGPQSYGDSGRQAGEGYGNSSGYGSPRGDSYVGDAGITGYQGQQFAVPGDTQASWAGGGRSGSYGGFAGMGPRNYSRSDERIKEDLCERLTDDPDVDASDLEVKVSGGTVTLEGTVDERWMKHRAEDLADACSGVRNVENRIRVRSRYASQGAGTEDSTDRQGSSGGTETGAPSTRTSSKGEAAH</sequence>
<feature type="compositionally biased region" description="Basic and acidic residues" evidence="1">
    <location>
        <begin position="103"/>
        <end position="116"/>
    </location>
</feature>
<evidence type="ECO:0000313" key="3">
    <source>
        <dbReference type="EMBL" id="SKA27252.1"/>
    </source>
</evidence>
<dbReference type="PANTHER" id="PTHR34606">
    <property type="entry name" value="BON DOMAIN-CONTAINING PROTEIN"/>
    <property type="match status" value="1"/>
</dbReference>
<feature type="compositionally biased region" description="Gly residues" evidence="1">
    <location>
        <begin position="157"/>
        <end position="170"/>
    </location>
</feature>
<dbReference type="SMART" id="SM00749">
    <property type="entry name" value="BON"/>
    <property type="match status" value="1"/>
</dbReference>
<dbReference type="InterPro" id="IPR051686">
    <property type="entry name" value="Lipoprotein_DolP"/>
</dbReference>
<proteinExistence type="predicted"/>
<dbReference type="InterPro" id="IPR014004">
    <property type="entry name" value="Transpt-assoc_nodulatn_dom_bac"/>
</dbReference>
<name>A0A1T4SG96_9GAMM</name>
<dbReference type="Pfam" id="PF04972">
    <property type="entry name" value="BON"/>
    <property type="match status" value="1"/>
</dbReference>
<gene>
    <name evidence="3" type="ORF">SAMN02745674_02830</name>
</gene>
<evidence type="ECO:0000313" key="4">
    <source>
        <dbReference type="Proteomes" id="UP000190061"/>
    </source>
</evidence>
<feature type="compositionally biased region" description="Polar residues" evidence="1">
    <location>
        <begin position="65"/>
        <end position="87"/>
    </location>
</feature>
<feature type="region of interest" description="Disordered" evidence="1">
    <location>
        <begin position="316"/>
        <end position="355"/>
    </location>
</feature>
<dbReference type="PANTHER" id="PTHR34606:SF15">
    <property type="entry name" value="BON DOMAIN-CONTAINING PROTEIN"/>
    <property type="match status" value="1"/>
</dbReference>
<protein>
    <submittedName>
        <fullName evidence="3">BON domain-containing protein</fullName>
    </submittedName>
</protein>
<dbReference type="Gene3D" id="3.30.1340.30">
    <property type="match status" value="1"/>
</dbReference>
<dbReference type="STRING" id="1122188.SAMN02745674_02830"/>
<reference evidence="3 4" key="1">
    <citation type="submission" date="2017-02" db="EMBL/GenBank/DDBJ databases">
        <authorList>
            <person name="Peterson S.W."/>
        </authorList>
    </citation>
    <scope>NUCLEOTIDE SEQUENCE [LARGE SCALE GENOMIC DNA]</scope>
    <source>
        <strain evidence="3 4">DSM 21749</strain>
    </source>
</reference>
<keyword evidence="4" id="KW-1185">Reference proteome</keyword>
<feature type="compositionally biased region" description="Basic and acidic residues" evidence="1">
    <location>
        <begin position="33"/>
        <end position="49"/>
    </location>
</feature>
<dbReference type="RefSeq" id="WP_159447412.1">
    <property type="nucleotide sequence ID" value="NZ_FUXP01000018.1"/>
</dbReference>
<feature type="compositionally biased region" description="Polar residues" evidence="1">
    <location>
        <begin position="341"/>
        <end position="355"/>
    </location>
</feature>
<dbReference type="Proteomes" id="UP000190061">
    <property type="component" value="Unassembled WGS sequence"/>
</dbReference>
<dbReference type="EMBL" id="FUXP01000018">
    <property type="protein sequence ID" value="SKA27252.1"/>
    <property type="molecule type" value="Genomic_DNA"/>
</dbReference>
<dbReference type="InterPro" id="IPR007055">
    <property type="entry name" value="BON_dom"/>
</dbReference>
<dbReference type="PROSITE" id="PS50914">
    <property type="entry name" value="BON"/>
    <property type="match status" value="1"/>
</dbReference>
<feature type="region of interest" description="Disordered" evidence="1">
    <location>
        <begin position="31"/>
        <end position="207"/>
    </location>
</feature>
<accession>A0A1T4SG96</accession>
<dbReference type="AlphaFoldDB" id="A0A1T4SG96"/>
<evidence type="ECO:0000259" key="2">
    <source>
        <dbReference type="PROSITE" id="PS50914"/>
    </source>
</evidence>
<dbReference type="OrthoDB" id="8963247at2"/>
<evidence type="ECO:0000256" key="1">
    <source>
        <dbReference type="SAM" id="MobiDB-lite"/>
    </source>
</evidence>